<evidence type="ECO:0000256" key="12">
    <source>
        <dbReference type="ARBA" id="ARBA00042531"/>
    </source>
</evidence>
<accession>A0A0K8MJS2</accession>
<dbReference type="AlphaFoldDB" id="A0A0K8MJS2"/>
<keyword evidence="7" id="KW-0067">ATP-binding</keyword>
<dbReference type="InterPro" id="IPR004399">
    <property type="entry name" value="HMP/HMP-P_kinase_dom"/>
</dbReference>
<comment type="similarity">
    <text evidence="1">Belongs to the ThiD family.</text>
</comment>
<keyword evidence="6 15" id="KW-0418">Kinase</keyword>
<keyword evidence="16" id="KW-1185">Reference proteome</keyword>
<evidence type="ECO:0000256" key="9">
    <source>
        <dbReference type="ARBA" id="ARBA00042307"/>
    </source>
</evidence>
<comment type="catalytic activity">
    <reaction evidence="13">
        <text>pyridoxal + ATP = pyridoxal 5'-phosphate + ADP + H(+)</text>
        <dbReference type="Rhea" id="RHEA:10224"/>
        <dbReference type="ChEBI" id="CHEBI:15378"/>
        <dbReference type="ChEBI" id="CHEBI:17310"/>
        <dbReference type="ChEBI" id="CHEBI:30616"/>
        <dbReference type="ChEBI" id="CHEBI:456216"/>
        <dbReference type="ChEBI" id="CHEBI:597326"/>
        <dbReference type="EC" id="2.7.1.35"/>
    </reaction>
</comment>
<protein>
    <recommendedName>
        <fullName evidence="2">pyridoxal kinase</fullName>
        <ecNumber evidence="2">2.7.1.35</ecNumber>
    </recommendedName>
    <alternativeName>
        <fullName evidence="10">PN/PL/PM kinase</fullName>
    </alternativeName>
    <alternativeName>
        <fullName evidence="11">Pyridoxal kinase</fullName>
    </alternativeName>
    <alternativeName>
        <fullName evidence="9">Pyridoxamine kinase</fullName>
    </alternativeName>
    <alternativeName>
        <fullName evidence="12">Vitamin B6 kinase</fullName>
    </alternativeName>
</protein>
<dbReference type="GO" id="GO:0008902">
    <property type="term" value="F:hydroxymethylpyrimidine kinase activity"/>
    <property type="evidence" value="ECO:0007669"/>
    <property type="project" value="TreeGrafter"/>
</dbReference>
<gene>
    <name evidence="15" type="primary">thiD3</name>
    <name evidence="15" type="ORF">FFIC_284410</name>
</gene>
<evidence type="ECO:0000256" key="13">
    <source>
        <dbReference type="ARBA" id="ARBA00049293"/>
    </source>
</evidence>
<evidence type="ECO:0000313" key="16">
    <source>
        <dbReference type="Proteomes" id="UP000253891"/>
    </source>
</evidence>
<dbReference type="RefSeq" id="WP_061993713.1">
    <property type="nucleotide sequence ID" value="NZ_DF968005.1"/>
</dbReference>
<dbReference type="EC" id="2.7.1.35" evidence="2"/>
<dbReference type="PANTHER" id="PTHR20858">
    <property type="entry name" value="PHOSPHOMETHYLPYRIMIDINE KINASE"/>
    <property type="match status" value="1"/>
</dbReference>
<evidence type="ECO:0000256" key="5">
    <source>
        <dbReference type="ARBA" id="ARBA00022741"/>
    </source>
</evidence>
<dbReference type="STRING" id="157463.GCA_001047075_01308"/>
<organism evidence="15 16">
    <name type="scientific">Fructobacillus ficulneus</name>
    <dbReference type="NCBI Taxonomy" id="157463"/>
    <lineage>
        <taxon>Bacteria</taxon>
        <taxon>Bacillati</taxon>
        <taxon>Bacillota</taxon>
        <taxon>Bacilli</taxon>
        <taxon>Lactobacillales</taxon>
        <taxon>Lactobacillaceae</taxon>
        <taxon>Fructobacillus</taxon>
    </lineage>
</organism>
<keyword evidence="8" id="KW-0460">Magnesium</keyword>
<keyword evidence="5" id="KW-0547">Nucleotide-binding</keyword>
<keyword evidence="4" id="KW-0479">Metal-binding</keyword>
<dbReference type="GO" id="GO:0009228">
    <property type="term" value="P:thiamine biosynthetic process"/>
    <property type="evidence" value="ECO:0007669"/>
    <property type="project" value="InterPro"/>
</dbReference>
<dbReference type="CDD" id="cd01169">
    <property type="entry name" value="HMPP_kinase"/>
    <property type="match status" value="1"/>
</dbReference>
<dbReference type="GO" id="GO:0046872">
    <property type="term" value="F:metal ion binding"/>
    <property type="evidence" value="ECO:0007669"/>
    <property type="project" value="UniProtKB-KW"/>
</dbReference>
<dbReference type="PANTHER" id="PTHR20858:SF19">
    <property type="entry name" value="PYRIDOXINE KINASE"/>
    <property type="match status" value="1"/>
</dbReference>
<name>A0A0K8MJS2_9LACO</name>
<proteinExistence type="inferred from homology"/>
<dbReference type="GO" id="GO:0008972">
    <property type="term" value="F:phosphomethylpyrimidine kinase activity"/>
    <property type="evidence" value="ECO:0007669"/>
    <property type="project" value="InterPro"/>
</dbReference>
<evidence type="ECO:0000313" key="15">
    <source>
        <dbReference type="EMBL" id="GAP00424.1"/>
    </source>
</evidence>
<evidence type="ECO:0000256" key="1">
    <source>
        <dbReference type="ARBA" id="ARBA00009879"/>
    </source>
</evidence>
<dbReference type="Pfam" id="PF08543">
    <property type="entry name" value="Phos_pyr_kin"/>
    <property type="match status" value="1"/>
</dbReference>
<sequence>MAQKNVLKVLTIAGSDSLAGGGLQADLATFAQAGLAGFSALTAIVTIDPEDVQVFGVDDAILAAQLRSLNQIDDFAAIKVGLLTSVTQLDLVVDFLRQQTCPIVVDPVLALKEGELAENPALVAAYRERLLPLATVITPNLNEAALLSDQSVKDIQNTSDLTAIALGLSQTGRTAALVKGGLGFLSDETLDVLVKGEEVSNLSLPALPADSFINGAGCTLAAAVTANLALGHDLKAAVSLAQNFVHQAIQAGYPINSNRLDGNVFQPGQPSQ</sequence>
<evidence type="ECO:0000256" key="8">
    <source>
        <dbReference type="ARBA" id="ARBA00022842"/>
    </source>
</evidence>
<dbReference type="GO" id="GO:0005829">
    <property type="term" value="C:cytosol"/>
    <property type="evidence" value="ECO:0007669"/>
    <property type="project" value="TreeGrafter"/>
</dbReference>
<dbReference type="InterPro" id="IPR029056">
    <property type="entry name" value="Ribokinase-like"/>
</dbReference>
<dbReference type="EMBL" id="DF968005">
    <property type="protein sequence ID" value="GAP00424.1"/>
    <property type="molecule type" value="Genomic_DNA"/>
</dbReference>
<evidence type="ECO:0000256" key="3">
    <source>
        <dbReference type="ARBA" id="ARBA00022679"/>
    </source>
</evidence>
<dbReference type="OrthoDB" id="9810880at2"/>
<dbReference type="Proteomes" id="UP000253891">
    <property type="component" value="Unassembled WGS sequence"/>
</dbReference>
<keyword evidence="3" id="KW-0808">Transferase</keyword>
<evidence type="ECO:0000259" key="14">
    <source>
        <dbReference type="Pfam" id="PF08543"/>
    </source>
</evidence>
<evidence type="ECO:0000256" key="7">
    <source>
        <dbReference type="ARBA" id="ARBA00022840"/>
    </source>
</evidence>
<dbReference type="GO" id="GO:0008478">
    <property type="term" value="F:pyridoxal kinase activity"/>
    <property type="evidence" value="ECO:0007669"/>
    <property type="project" value="UniProtKB-EC"/>
</dbReference>
<dbReference type="SUPFAM" id="SSF53613">
    <property type="entry name" value="Ribokinase-like"/>
    <property type="match status" value="1"/>
</dbReference>
<reference evidence="15 16" key="1">
    <citation type="journal article" date="2015" name="BMC Genomics">
        <title>Comparative genomics of Fructobacillus spp. and Leuconostoc spp. reveals niche-specific evolution of Fructobacillus spp.</title>
        <authorList>
            <person name="Endo A."/>
            <person name="Tanizawa Y."/>
            <person name="Tanaka N."/>
            <person name="Maeno S."/>
            <person name="Kumar H."/>
            <person name="Shiwa Y."/>
            <person name="Okada S."/>
            <person name="Yoshikawa H."/>
            <person name="Dicks L."/>
            <person name="Nakagawa J."/>
            <person name="Arita M."/>
        </authorList>
    </citation>
    <scope>NUCLEOTIDE SEQUENCE [LARGE SCALE GENOMIC DNA]</scope>
    <source>
        <strain evidence="15 16">JCM 12225</strain>
    </source>
</reference>
<evidence type="ECO:0000256" key="10">
    <source>
        <dbReference type="ARBA" id="ARBA00042348"/>
    </source>
</evidence>
<dbReference type="Gene3D" id="3.40.1190.20">
    <property type="match status" value="1"/>
</dbReference>
<evidence type="ECO:0000256" key="2">
    <source>
        <dbReference type="ARBA" id="ARBA00012104"/>
    </source>
</evidence>
<evidence type="ECO:0000256" key="6">
    <source>
        <dbReference type="ARBA" id="ARBA00022777"/>
    </source>
</evidence>
<evidence type="ECO:0000256" key="4">
    <source>
        <dbReference type="ARBA" id="ARBA00022723"/>
    </source>
</evidence>
<dbReference type="InterPro" id="IPR013749">
    <property type="entry name" value="PM/HMP-P_kinase-1"/>
</dbReference>
<dbReference type="GO" id="GO:0005524">
    <property type="term" value="F:ATP binding"/>
    <property type="evidence" value="ECO:0007669"/>
    <property type="project" value="UniProtKB-KW"/>
</dbReference>
<evidence type="ECO:0000256" key="11">
    <source>
        <dbReference type="ARBA" id="ARBA00042396"/>
    </source>
</evidence>
<feature type="domain" description="Pyridoxamine kinase/Phosphomethylpyrimidine kinase" evidence="14">
    <location>
        <begin position="16"/>
        <end position="258"/>
    </location>
</feature>